<protein>
    <recommendedName>
        <fullName evidence="5">ABC transporter domain-containing protein</fullName>
    </recommendedName>
</protein>
<evidence type="ECO:0000256" key="2">
    <source>
        <dbReference type="ARBA" id="ARBA00022741"/>
    </source>
</evidence>
<dbReference type="Pfam" id="PF00005">
    <property type="entry name" value="ABC_tran"/>
    <property type="match status" value="1"/>
</dbReference>
<dbReference type="InterPro" id="IPR017871">
    <property type="entry name" value="ABC_transporter-like_CS"/>
</dbReference>
<dbReference type="PROSITE" id="PS00211">
    <property type="entry name" value="ABC_TRANSPORTER_1"/>
    <property type="match status" value="1"/>
</dbReference>
<dbReference type="KEGG" id="caz:CARG_03960"/>
<dbReference type="RefSeq" id="WP_020976092.1">
    <property type="nucleotide sequence ID" value="NC_022198.1"/>
</dbReference>
<organism evidence="6 7">
    <name type="scientific">Corynebacterium argentoratense DSM 44202</name>
    <dbReference type="NCBI Taxonomy" id="1348662"/>
    <lineage>
        <taxon>Bacteria</taxon>
        <taxon>Bacillati</taxon>
        <taxon>Actinomycetota</taxon>
        <taxon>Actinomycetes</taxon>
        <taxon>Mycobacteriales</taxon>
        <taxon>Corynebacteriaceae</taxon>
        <taxon>Corynebacterium</taxon>
    </lineage>
</organism>
<dbReference type="eggNOG" id="COG1120">
    <property type="taxonomic scope" value="Bacteria"/>
</dbReference>
<dbReference type="PANTHER" id="PTHR42794:SF1">
    <property type="entry name" value="HEMIN IMPORT ATP-BINDING PROTEIN HMUV"/>
    <property type="match status" value="1"/>
</dbReference>
<feature type="domain" description="ABC transporter" evidence="5">
    <location>
        <begin position="4"/>
        <end position="243"/>
    </location>
</feature>
<dbReference type="STRING" id="1348662.CARG_03960"/>
<dbReference type="InterPro" id="IPR027417">
    <property type="entry name" value="P-loop_NTPase"/>
</dbReference>
<dbReference type="InterPro" id="IPR003593">
    <property type="entry name" value="AAA+_ATPase"/>
</dbReference>
<dbReference type="SUPFAM" id="SSF52540">
    <property type="entry name" value="P-loop containing nucleoside triphosphate hydrolases"/>
    <property type="match status" value="1"/>
</dbReference>
<reference evidence="6 7" key="1">
    <citation type="journal article" date="2013" name="Genome Announc.">
        <title>Whole-Genome Sequence of the Clinical Strain Corynebacterium argentoratense DSM 44202, Isolated from a Human Throat Specimen.</title>
        <authorList>
            <person name="Bomholt C."/>
            <person name="Glaub A."/>
            <person name="Gravermann K."/>
            <person name="Albersmeier A."/>
            <person name="Brinkrolf K."/>
            <person name="Ruckert C."/>
            <person name="Tauch A."/>
        </authorList>
    </citation>
    <scope>NUCLEOTIDE SEQUENCE [LARGE SCALE GENOMIC DNA]</scope>
    <source>
        <strain evidence="6">DSM 44202</strain>
    </source>
</reference>
<evidence type="ECO:0000313" key="6">
    <source>
        <dbReference type="EMBL" id="AGU14939.1"/>
    </source>
</evidence>
<dbReference type="HOGENOM" id="CLU_000604_1_11_11"/>
<keyword evidence="1" id="KW-0813">Transport</keyword>
<accession>U3GUC6</accession>
<evidence type="ECO:0000256" key="1">
    <source>
        <dbReference type="ARBA" id="ARBA00022448"/>
    </source>
</evidence>
<keyword evidence="2" id="KW-0547">Nucleotide-binding</keyword>
<evidence type="ECO:0000256" key="3">
    <source>
        <dbReference type="ARBA" id="ARBA00022840"/>
    </source>
</evidence>
<dbReference type="OrthoDB" id="3579586at2"/>
<dbReference type="GO" id="GO:0005524">
    <property type="term" value="F:ATP binding"/>
    <property type="evidence" value="ECO:0007669"/>
    <property type="project" value="UniProtKB-KW"/>
</dbReference>
<proteinExistence type="predicted"/>
<dbReference type="CDD" id="cd03214">
    <property type="entry name" value="ABC_Iron-Siderophores_B12_Hemin"/>
    <property type="match status" value="1"/>
</dbReference>
<dbReference type="EMBL" id="CP006365">
    <property type="protein sequence ID" value="AGU14939.1"/>
    <property type="molecule type" value="Genomic_DNA"/>
</dbReference>
<dbReference type="PROSITE" id="PS50893">
    <property type="entry name" value="ABC_TRANSPORTER_2"/>
    <property type="match status" value="1"/>
</dbReference>
<evidence type="ECO:0000313" key="7">
    <source>
        <dbReference type="Proteomes" id="UP000016943"/>
    </source>
</evidence>
<dbReference type="Proteomes" id="UP000016943">
    <property type="component" value="Chromosome"/>
</dbReference>
<name>U3GUC6_9CORY</name>
<dbReference type="PATRIC" id="fig|1348662.3.peg.781"/>
<dbReference type="AlphaFoldDB" id="U3GUC6"/>
<keyword evidence="7" id="KW-1185">Reference proteome</keyword>
<dbReference type="Gene3D" id="3.40.50.300">
    <property type="entry name" value="P-loop containing nucleotide triphosphate hydrolases"/>
    <property type="match status" value="1"/>
</dbReference>
<sequence>MTQLQCHSVLAGIDAKHPIVGGVSFTAAPHTMTAIVGVNGVGKSTLLRSLAGITRPLGGTVELQLDSASAPVDVHGLKPKARAKLMTLVGQEESPPGDLTVAEAVQLGRLPHLKSWQIGGKRERAIVEEALELVGMSHVADRPTVQLSGGQRRRVMLARGFAQGTDLIVLDEPTNHLDVHHQLHLLKVLRESGRTIVATIHDLDLAMAHFDQVVVLHKQPNDDVAGVLATGHPHDVLIPETIRETFDVRALVAQPGGACSPHVLIDSL</sequence>
<dbReference type="InterPro" id="IPR003439">
    <property type="entry name" value="ABC_transporter-like_ATP-bd"/>
</dbReference>
<dbReference type="SMART" id="SM00382">
    <property type="entry name" value="AAA"/>
    <property type="match status" value="1"/>
</dbReference>
<evidence type="ECO:0000259" key="5">
    <source>
        <dbReference type="PROSITE" id="PS50893"/>
    </source>
</evidence>
<keyword evidence="4" id="KW-1278">Translocase</keyword>
<evidence type="ECO:0000256" key="4">
    <source>
        <dbReference type="ARBA" id="ARBA00022967"/>
    </source>
</evidence>
<dbReference type="PANTHER" id="PTHR42794">
    <property type="entry name" value="HEMIN IMPORT ATP-BINDING PROTEIN HMUV"/>
    <property type="match status" value="1"/>
</dbReference>
<gene>
    <name evidence="6" type="ORF">CARG_03960</name>
</gene>
<dbReference type="GeneID" id="78249597"/>
<keyword evidence="3" id="KW-0067">ATP-binding</keyword>
<dbReference type="GO" id="GO:0016887">
    <property type="term" value="F:ATP hydrolysis activity"/>
    <property type="evidence" value="ECO:0007669"/>
    <property type="project" value="InterPro"/>
</dbReference>